<name>A0A9W7TE09_TRIRA</name>
<evidence type="ECO:0000313" key="2">
    <source>
        <dbReference type="Proteomes" id="UP001059041"/>
    </source>
</evidence>
<dbReference type="Gene3D" id="3.30.40.10">
    <property type="entry name" value="Zinc/RING finger domain, C3HC4 (zinc finger)"/>
    <property type="match status" value="1"/>
</dbReference>
<dbReference type="Proteomes" id="UP001059041">
    <property type="component" value="Linkage Group LG21"/>
</dbReference>
<sequence length="296" mass="32715">EQYILFKGSKRVTLKDDDMSAEKIGRIFQVSSQTVYLTDDSNIAIFPNQSGYLSTLDLTARGHYEVHGDESIYIADSVHGKLRPSRMVVVRFLECEATVHGIIGKVQDALGSYDPVILTDAQGNEILDSEGTKGSLYWKQNARKVFAISEQDFTEFQGTKRKRSSSRKDDETSGLQDVYEKIEEVVLASQGLQQVISSIKELSELSSQTSAKTLTDVQMQKIKAAFTCIVCKGPIDQPVFATCCRSLIGCKLCVDQWMATASQCLKCRGEDLSNNVFLAVGLSEVLLALSDIIKVE</sequence>
<proteinExistence type="predicted"/>
<protein>
    <recommendedName>
        <fullName evidence="3">RING-type domain-containing protein</fullName>
    </recommendedName>
</protein>
<organism evidence="1 2">
    <name type="scientific">Triplophysa rosa</name>
    <name type="common">Cave loach</name>
    <dbReference type="NCBI Taxonomy" id="992332"/>
    <lineage>
        <taxon>Eukaryota</taxon>
        <taxon>Metazoa</taxon>
        <taxon>Chordata</taxon>
        <taxon>Craniata</taxon>
        <taxon>Vertebrata</taxon>
        <taxon>Euteleostomi</taxon>
        <taxon>Actinopterygii</taxon>
        <taxon>Neopterygii</taxon>
        <taxon>Teleostei</taxon>
        <taxon>Ostariophysi</taxon>
        <taxon>Cypriniformes</taxon>
        <taxon>Nemacheilidae</taxon>
        <taxon>Triplophysa</taxon>
    </lineage>
</organism>
<dbReference type="SUPFAM" id="SSF57850">
    <property type="entry name" value="RING/U-box"/>
    <property type="match status" value="1"/>
</dbReference>
<comment type="caution">
    <text evidence="1">The sequence shown here is derived from an EMBL/GenBank/DDBJ whole genome shotgun (WGS) entry which is preliminary data.</text>
</comment>
<dbReference type="InterPro" id="IPR013083">
    <property type="entry name" value="Znf_RING/FYVE/PHD"/>
</dbReference>
<reference evidence="1" key="1">
    <citation type="submission" date="2021-02" db="EMBL/GenBank/DDBJ databases">
        <title>Comparative genomics reveals that relaxation of natural selection precedes convergent phenotypic evolution of cavefish.</title>
        <authorList>
            <person name="Peng Z."/>
        </authorList>
    </citation>
    <scope>NUCLEOTIDE SEQUENCE</scope>
    <source>
        <tissue evidence="1">Muscle</tissue>
    </source>
</reference>
<evidence type="ECO:0008006" key="3">
    <source>
        <dbReference type="Google" id="ProtNLM"/>
    </source>
</evidence>
<dbReference type="EMBL" id="JAFHDT010000021">
    <property type="protein sequence ID" value="KAI7794738.1"/>
    <property type="molecule type" value="Genomic_DNA"/>
</dbReference>
<keyword evidence="2" id="KW-1185">Reference proteome</keyword>
<dbReference type="AlphaFoldDB" id="A0A9W7TE09"/>
<feature type="non-terminal residue" evidence="1">
    <location>
        <position position="1"/>
    </location>
</feature>
<gene>
    <name evidence="1" type="ORF">IRJ41_025945</name>
</gene>
<accession>A0A9W7TE09</accession>
<evidence type="ECO:0000313" key="1">
    <source>
        <dbReference type="EMBL" id="KAI7794738.1"/>
    </source>
</evidence>